<dbReference type="InterPro" id="IPR010390">
    <property type="entry name" value="ABC-2_transporter-like"/>
</dbReference>
<feature type="transmembrane region" description="Helical" evidence="1">
    <location>
        <begin position="58"/>
        <end position="77"/>
    </location>
</feature>
<protein>
    <recommendedName>
        <fullName evidence="4">ABC transporter permease</fullName>
    </recommendedName>
</protein>
<organism evidence="2 3">
    <name type="scientific">Candidatus Thermofonsia Clade 3 bacterium</name>
    <dbReference type="NCBI Taxonomy" id="2364212"/>
    <lineage>
        <taxon>Bacteria</taxon>
        <taxon>Bacillati</taxon>
        <taxon>Chloroflexota</taxon>
        <taxon>Candidatus Thermofontia</taxon>
        <taxon>Candidatus Thermofonsia Clade 3</taxon>
    </lineage>
</organism>
<reference evidence="2 3" key="1">
    <citation type="submission" date="2017-11" db="EMBL/GenBank/DDBJ databases">
        <title>Evolution of Phototrophy in the Chloroflexi Phylum Driven by Horizontal Gene Transfer.</title>
        <authorList>
            <person name="Ward L.M."/>
            <person name="Hemp J."/>
            <person name="Shih P.M."/>
            <person name="Mcglynn S.E."/>
            <person name="Fischer W."/>
        </authorList>
    </citation>
    <scope>NUCLEOTIDE SEQUENCE [LARGE SCALE GENOMIC DNA]</scope>
    <source>
        <strain evidence="2">JP3_7</strain>
    </source>
</reference>
<feature type="transmembrane region" description="Helical" evidence="1">
    <location>
        <begin position="232"/>
        <end position="250"/>
    </location>
</feature>
<keyword evidence="1" id="KW-1133">Transmembrane helix</keyword>
<feature type="transmembrane region" description="Helical" evidence="1">
    <location>
        <begin position="140"/>
        <end position="167"/>
    </location>
</feature>
<sequence length="262" mass="29524">MWRKYLALGKAAWALIVEYRAQIVIWMMNSILMVIMLLVWLSISRDGEVNGYNSADFVTYFMIGWVVRNLTAVWASWELDFAIREGRLSPMLLRPIHPIHHEIAVNWVEKLLRLLIVTPIVTVVLIATPGVQLNLNPLNLLAFSISVAGAWLIAFMSDYLIGMLAFWTTQTGAFIQGFYGIRLVLSGVIAPLAMFPPAVQDALRWLPFPYMLNFSVSIAMGRVEGEAMLQGFIAQFVWAACFVIAVWVVWKIAIRNYSAVGA</sequence>
<feature type="transmembrane region" description="Helical" evidence="1">
    <location>
        <begin position="21"/>
        <end position="43"/>
    </location>
</feature>
<name>A0A2M8QAS7_9CHLR</name>
<comment type="caution">
    <text evidence="2">The sequence shown here is derived from an EMBL/GenBank/DDBJ whole genome shotgun (WGS) entry which is preliminary data.</text>
</comment>
<evidence type="ECO:0000256" key="1">
    <source>
        <dbReference type="SAM" id="Phobius"/>
    </source>
</evidence>
<dbReference type="Proteomes" id="UP000230790">
    <property type="component" value="Unassembled WGS sequence"/>
</dbReference>
<accession>A0A2M8QAS7</accession>
<keyword evidence="1" id="KW-0472">Membrane</keyword>
<dbReference type="PANTHER" id="PTHR36832">
    <property type="entry name" value="SLR1174 PROTEIN-RELATED"/>
    <property type="match status" value="1"/>
</dbReference>
<gene>
    <name evidence="2" type="ORF">CUN48_11390</name>
</gene>
<keyword evidence="1" id="KW-0812">Transmembrane</keyword>
<dbReference type="Pfam" id="PF06182">
    <property type="entry name" value="ABC2_membrane_6"/>
    <property type="match status" value="1"/>
</dbReference>
<feature type="transmembrane region" description="Helical" evidence="1">
    <location>
        <begin position="111"/>
        <end position="128"/>
    </location>
</feature>
<dbReference type="PANTHER" id="PTHR36832:SF1">
    <property type="entry name" value="SLR1174 PROTEIN"/>
    <property type="match status" value="1"/>
</dbReference>
<dbReference type="EMBL" id="PGTN01000082">
    <property type="protein sequence ID" value="PJF46911.1"/>
    <property type="molecule type" value="Genomic_DNA"/>
</dbReference>
<proteinExistence type="predicted"/>
<feature type="transmembrane region" description="Helical" evidence="1">
    <location>
        <begin position="179"/>
        <end position="199"/>
    </location>
</feature>
<evidence type="ECO:0008006" key="4">
    <source>
        <dbReference type="Google" id="ProtNLM"/>
    </source>
</evidence>
<dbReference type="AlphaFoldDB" id="A0A2M8QAS7"/>
<evidence type="ECO:0000313" key="2">
    <source>
        <dbReference type="EMBL" id="PJF46911.1"/>
    </source>
</evidence>
<evidence type="ECO:0000313" key="3">
    <source>
        <dbReference type="Proteomes" id="UP000230790"/>
    </source>
</evidence>